<dbReference type="EMBL" id="LT629758">
    <property type="protein sequence ID" value="SDS79345.1"/>
    <property type="molecule type" value="Genomic_DNA"/>
</dbReference>
<evidence type="ECO:0000313" key="1">
    <source>
        <dbReference type="EMBL" id="SDS79345.1"/>
    </source>
</evidence>
<proteinExistence type="predicted"/>
<protein>
    <submittedName>
        <fullName evidence="1">Uncharacterized protein</fullName>
    </submittedName>
</protein>
<dbReference type="Proteomes" id="UP000198688">
    <property type="component" value="Chromosome I"/>
</dbReference>
<accession>A0A1H1V3Q4</accession>
<reference evidence="1 2" key="1">
    <citation type="submission" date="2016-10" db="EMBL/GenBank/DDBJ databases">
        <authorList>
            <person name="de Groot N.N."/>
        </authorList>
    </citation>
    <scope>NUCLEOTIDE SEQUENCE [LARGE SCALE GENOMIC DNA]</scope>
    <source>
        <strain evidence="1 2">DSM 43941</strain>
    </source>
</reference>
<name>A0A1H1V3Q4_9ACTN</name>
<evidence type="ECO:0000313" key="2">
    <source>
        <dbReference type="Proteomes" id="UP000198688"/>
    </source>
</evidence>
<keyword evidence="2" id="KW-1185">Reference proteome</keyword>
<organism evidence="1 2">
    <name type="scientific">Actinoplanes derwentensis</name>
    <dbReference type="NCBI Taxonomy" id="113562"/>
    <lineage>
        <taxon>Bacteria</taxon>
        <taxon>Bacillati</taxon>
        <taxon>Actinomycetota</taxon>
        <taxon>Actinomycetes</taxon>
        <taxon>Micromonosporales</taxon>
        <taxon>Micromonosporaceae</taxon>
        <taxon>Actinoplanes</taxon>
    </lineage>
</organism>
<gene>
    <name evidence="1" type="ORF">SAMN04489716_1630</name>
</gene>
<sequence length="53" mass="6205">MRTPFAEKRDLSNDPWGHLGLFITFGFTPDQYRSMTFAEIDCALEAYSKKNRM</sequence>
<dbReference type="STRING" id="113562.SAMN04489716_1630"/>
<dbReference type="AlphaFoldDB" id="A0A1H1V3Q4"/>